<dbReference type="AlphaFoldDB" id="A0A172YHL5"/>
<dbReference type="STRING" id="376489.A5892_15740"/>
<accession>A0A172YHL5</accession>
<dbReference type="KEGG" id="haa:A5892_15740"/>
<dbReference type="Gene3D" id="3.55.50.30">
    <property type="match status" value="1"/>
</dbReference>
<protein>
    <recommendedName>
        <fullName evidence="4">Type III secretion protein</fullName>
    </recommendedName>
</protein>
<evidence type="ECO:0000313" key="3">
    <source>
        <dbReference type="Proteomes" id="UP000077875"/>
    </source>
</evidence>
<feature type="signal peptide" evidence="1">
    <location>
        <begin position="1"/>
        <end position="28"/>
    </location>
</feature>
<keyword evidence="1" id="KW-0732">Signal</keyword>
<gene>
    <name evidence="2" type="ORF">A5892_15740</name>
</gene>
<evidence type="ECO:0000313" key="2">
    <source>
        <dbReference type="EMBL" id="ANF58741.1"/>
    </source>
</evidence>
<feature type="chain" id="PRO_5008004713" description="Type III secretion protein" evidence="1">
    <location>
        <begin position="29"/>
        <end position="192"/>
    </location>
</feature>
<reference evidence="2 3" key="1">
    <citation type="submission" date="2016-04" db="EMBL/GenBank/DDBJ databases">
        <title>Complete Genome Sequence of Halotalea alkalilenta IHB B 13600.</title>
        <authorList>
            <person name="Swarnkar M.K."/>
            <person name="Sharma A."/>
            <person name="Kaushal K."/>
            <person name="Soni R."/>
            <person name="Rana S."/>
            <person name="Singh A.K."/>
            <person name="Gulati A."/>
        </authorList>
    </citation>
    <scope>NUCLEOTIDE SEQUENCE [LARGE SCALE GENOMIC DNA]</scope>
    <source>
        <strain evidence="2 3">IHB B 13600</strain>
    </source>
</reference>
<dbReference type="Proteomes" id="UP000077875">
    <property type="component" value="Chromosome"/>
</dbReference>
<evidence type="ECO:0008006" key="4">
    <source>
        <dbReference type="Google" id="ProtNLM"/>
    </source>
</evidence>
<name>A0A172YHL5_9GAMM</name>
<evidence type="ECO:0000256" key="1">
    <source>
        <dbReference type="SAM" id="SignalP"/>
    </source>
</evidence>
<proteinExistence type="predicted"/>
<sequence length="192" mass="20672">MTRPGRSMLWLGAIGLAFVTQAVPHAQAAGKEPERFEQPYRYVVIDQDVRNVLREFARNLALPLDLSPAVKGRVRGNVSADSAEHFLDAISRTQGLAWFYDRGVVHVASQDELSAETFALAPARIEPLLAELRSVKGLGLQVNETEDGRGVRVLGPPAWITAVRARVESLEPAPAAPGAVKVFRGSVAAPGS</sequence>
<organism evidence="2 3">
    <name type="scientific">Halotalea alkalilenta</name>
    <dbReference type="NCBI Taxonomy" id="376489"/>
    <lineage>
        <taxon>Bacteria</taxon>
        <taxon>Pseudomonadati</taxon>
        <taxon>Pseudomonadota</taxon>
        <taxon>Gammaproteobacteria</taxon>
        <taxon>Oceanospirillales</taxon>
        <taxon>Halomonadaceae</taxon>
        <taxon>Halotalea</taxon>
    </lineage>
</organism>
<dbReference type="EMBL" id="CP015243">
    <property type="protein sequence ID" value="ANF58741.1"/>
    <property type="molecule type" value="Genomic_DNA"/>
</dbReference>
<keyword evidence="3" id="KW-1185">Reference proteome</keyword>